<name>A0A812KDP4_9DINO</name>
<keyword evidence="2" id="KW-0472">Membrane</keyword>
<evidence type="ECO:0000313" key="4">
    <source>
        <dbReference type="Proteomes" id="UP000604046"/>
    </source>
</evidence>
<feature type="transmembrane region" description="Helical" evidence="2">
    <location>
        <begin position="6"/>
        <end position="29"/>
    </location>
</feature>
<comment type="caution">
    <text evidence="3">The sequence shown here is derived from an EMBL/GenBank/DDBJ whole genome shotgun (WGS) entry which is preliminary data.</text>
</comment>
<feature type="transmembrane region" description="Helical" evidence="2">
    <location>
        <begin position="151"/>
        <end position="173"/>
    </location>
</feature>
<feature type="region of interest" description="Disordered" evidence="1">
    <location>
        <begin position="512"/>
        <end position="531"/>
    </location>
</feature>
<organism evidence="3 4">
    <name type="scientific">Symbiodinium natans</name>
    <dbReference type="NCBI Taxonomy" id="878477"/>
    <lineage>
        <taxon>Eukaryota</taxon>
        <taxon>Sar</taxon>
        <taxon>Alveolata</taxon>
        <taxon>Dinophyceae</taxon>
        <taxon>Suessiales</taxon>
        <taxon>Symbiodiniaceae</taxon>
        <taxon>Symbiodinium</taxon>
    </lineage>
</organism>
<keyword evidence="2" id="KW-0812">Transmembrane</keyword>
<evidence type="ECO:0000256" key="1">
    <source>
        <dbReference type="SAM" id="MobiDB-lite"/>
    </source>
</evidence>
<sequence length="531" mass="58303">MQGADDASFALSLMLIGSVAFVLTLFYLLNSPDPHIQSYSWNVLSGAICTFMGVRVGTAWNAMVTFYVLGPDASPLSRIAANGILSLSWYLLLQIVLAWVCGLFKHAGHRHSTDIVHMVLNLKCWAVMLGIVTGASSMGFFSMIQDLGRDSFLWVISMPVVAFFVLGGIYHVGDNIRTHVSKMDDDEVDLYEAAWDKYTDQTEDVVIALTVGHLVVQSSRYLLTGTLPLPTGEVRPGTEIEDGDVWTLAGSSLIYISLIVGLQFWTPQGDVGRMLQRRGAQILANCTAFALFYSTNWSAQQMMQLTGTAQSLVVALGVTWVAFGCLLLLDFLADLECTGERFDRALRQMVAPISVLIGFGWKGAFATAGNTLVADIHVFAPPLENLLMCLILLSFVLPAWRMYILPVVMLDELRAMRRKKGILKYHKTVEGMAIEELMDAQAKHAFHKLEVCLEAAAFQNQTEAYIIEMERMQDALQTKLAKLRSQNAQLDGSKGTNGNAQQNTDVEAAGNAGNAAAKAEEPHKGPWSLLH</sequence>
<feature type="transmembrane region" description="Helical" evidence="2">
    <location>
        <begin position="385"/>
        <end position="410"/>
    </location>
</feature>
<keyword evidence="4" id="KW-1185">Reference proteome</keyword>
<evidence type="ECO:0000313" key="3">
    <source>
        <dbReference type="EMBL" id="CAE7225856.1"/>
    </source>
</evidence>
<dbReference type="AlphaFoldDB" id="A0A812KDP4"/>
<reference evidence="3" key="1">
    <citation type="submission" date="2021-02" db="EMBL/GenBank/DDBJ databases">
        <authorList>
            <person name="Dougan E. K."/>
            <person name="Rhodes N."/>
            <person name="Thang M."/>
            <person name="Chan C."/>
        </authorList>
    </citation>
    <scope>NUCLEOTIDE SEQUENCE</scope>
</reference>
<gene>
    <name evidence="3" type="ORF">SNAT2548_LOCUS8746</name>
</gene>
<feature type="transmembrane region" description="Helical" evidence="2">
    <location>
        <begin position="345"/>
        <end position="365"/>
    </location>
</feature>
<keyword evidence="2" id="KW-1133">Transmembrane helix</keyword>
<dbReference type="EMBL" id="CAJNDS010000657">
    <property type="protein sequence ID" value="CAE7225856.1"/>
    <property type="molecule type" value="Genomic_DNA"/>
</dbReference>
<accession>A0A812KDP4</accession>
<proteinExistence type="predicted"/>
<feature type="transmembrane region" description="Helical" evidence="2">
    <location>
        <begin position="83"/>
        <end position="104"/>
    </location>
</feature>
<evidence type="ECO:0000256" key="2">
    <source>
        <dbReference type="SAM" id="Phobius"/>
    </source>
</evidence>
<protein>
    <submittedName>
        <fullName evidence="3">Uncharacterized protein</fullName>
    </submittedName>
</protein>
<feature type="transmembrane region" description="Helical" evidence="2">
    <location>
        <begin position="125"/>
        <end position="145"/>
    </location>
</feature>
<feature type="transmembrane region" description="Helical" evidence="2">
    <location>
        <begin position="311"/>
        <end position="333"/>
    </location>
</feature>
<dbReference type="Proteomes" id="UP000604046">
    <property type="component" value="Unassembled WGS sequence"/>
</dbReference>
<dbReference type="OrthoDB" id="445450at2759"/>
<feature type="transmembrane region" description="Helical" evidence="2">
    <location>
        <begin position="41"/>
        <end position="63"/>
    </location>
</feature>